<evidence type="ECO:0000313" key="3">
    <source>
        <dbReference type="Proteomes" id="UP000597338"/>
    </source>
</evidence>
<evidence type="ECO:0000313" key="2">
    <source>
        <dbReference type="EMBL" id="GGC23824.1"/>
    </source>
</evidence>
<dbReference type="Proteomes" id="UP000597338">
    <property type="component" value="Unassembled WGS sequence"/>
</dbReference>
<name>A0ABQ1LF95_9SPHI</name>
<keyword evidence="3" id="KW-1185">Reference proteome</keyword>
<evidence type="ECO:0008006" key="4">
    <source>
        <dbReference type="Google" id="ProtNLM"/>
    </source>
</evidence>
<reference evidence="3" key="1">
    <citation type="journal article" date="2019" name="Int. J. Syst. Evol. Microbiol.">
        <title>The Global Catalogue of Microorganisms (GCM) 10K type strain sequencing project: providing services to taxonomists for standard genome sequencing and annotation.</title>
        <authorList>
            <consortium name="The Broad Institute Genomics Platform"/>
            <consortium name="The Broad Institute Genome Sequencing Center for Infectious Disease"/>
            <person name="Wu L."/>
            <person name="Ma J."/>
        </authorList>
    </citation>
    <scope>NUCLEOTIDE SEQUENCE [LARGE SCALE GENOMIC DNA]</scope>
    <source>
        <strain evidence="3">CGMCC 1.15342</strain>
    </source>
</reference>
<sequence length="159" mass="16932">MRTQLIFKRSLFALVVVCCLALGACEKDLVRDHGLNAEQLVAGRLDGTWGDPTAIVTPDDIPGEIFGNMRLVFTTDADGYPAQFSAKDCPIVFGSAAGTWSVTGTADAAQVALSEVGPVDEFTINVSATSLTLSFYMGWENTDTGEKGEGDFSVTLTRK</sequence>
<dbReference type="RefSeq" id="WP_188749076.1">
    <property type="nucleotide sequence ID" value="NZ_BMIK01000003.1"/>
</dbReference>
<feature type="signal peptide" evidence="1">
    <location>
        <begin position="1"/>
        <end position="23"/>
    </location>
</feature>
<dbReference type="EMBL" id="BMIK01000003">
    <property type="protein sequence ID" value="GGC23824.1"/>
    <property type="molecule type" value="Genomic_DNA"/>
</dbReference>
<protein>
    <recommendedName>
        <fullName evidence="4">Lipocalin-like domain-containing protein</fullName>
    </recommendedName>
</protein>
<proteinExistence type="predicted"/>
<dbReference type="PROSITE" id="PS51257">
    <property type="entry name" value="PROKAR_LIPOPROTEIN"/>
    <property type="match status" value="1"/>
</dbReference>
<organism evidence="2 3">
    <name type="scientific">Parapedobacter defluvii</name>
    <dbReference type="NCBI Taxonomy" id="2045106"/>
    <lineage>
        <taxon>Bacteria</taxon>
        <taxon>Pseudomonadati</taxon>
        <taxon>Bacteroidota</taxon>
        <taxon>Sphingobacteriia</taxon>
        <taxon>Sphingobacteriales</taxon>
        <taxon>Sphingobacteriaceae</taxon>
        <taxon>Parapedobacter</taxon>
    </lineage>
</organism>
<accession>A0ABQ1LF95</accession>
<gene>
    <name evidence="2" type="ORF">GCM10011386_14750</name>
</gene>
<comment type="caution">
    <text evidence="2">The sequence shown here is derived from an EMBL/GenBank/DDBJ whole genome shotgun (WGS) entry which is preliminary data.</text>
</comment>
<keyword evidence="1" id="KW-0732">Signal</keyword>
<feature type="chain" id="PRO_5046380161" description="Lipocalin-like domain-containing protein" evidence="1">
    <location>
        <begin position="24"/>
        <end position="159"/>
    </location>
</feature>
<evidence type="ECO:0000256" key="1">
    <source>
        <dbReference type="SAM" id="SignalP"/>
    </source>
</evidence>